<gene>
    <name evidence="1" type="ORF">A8L45_03625</name>
</gene>
<evidence type="ECO:0008006" key="3">
    <source>
        <dbReference type="Google" id="ProtNLM"/>
    </source>
</evidence>
<dbReference type="EMBL" id="LYBM01000003">
    <property type="protein sequence ID" value="ODA35707.1"/>
    <property type="molecule type" value="Genomic_DNA"/>
</dbReference>
<name>A0A1C3ER42_9GAMM</name>
<dbReference type="STRING" id="1080227.A8L45_03625"/>
<keyword evidence="2" id="KW-1185">Reference proteome</keyword>
<dbReference type="OrthoDB" id="9810154at2"/>
<dbReference type="InterPro" id="IPR013078">
    <property type="entry name" value="His_Pase_superF_clade-1"/>
</dbReference>
<evidence type="ECO:0000313" key="1">
    <source>
        <dbReference type="EMBL" id="ODA35707.1"/>
    </source>
</evidence>
<comment type="caution">
    <text evidence="1">The sequence shown here is derived from an EMBL/GenBank/DDBJ whole genome shotgun (WGS) entry which is preliminary data.</text>
</comment>
<dbReference type="RefSeq" id="WP_068899288.1">
    <property type="nucleotide sequence ID" value="NZ_JBHUIF010000020.1"/>
</dbReference>
<evidence type="ECO:0000313" key="2">
    <source>
        <dbReference type="Proteomes" id="UP000094936"/>
    </source>
</evidence>
<proteinExistence type="predicted"/>
<dbReference type="SUPFAM" id="SSF53254">
    <property type="entry name" value="Phosphoglycerate mutase-like"/>
    <property type="match status" value="1"/>
</dbReference>
<dbReference type="InterPro" id="IPR029033">
    <property type="entry name" value="His_PPase_superfam"/>
</dbReference>
<sequence length="166" mass="19037">MKTIHLIRHAKSCWKDELLSDIDRPLNKRGHKASSIMAEHILHAGCKFEHVFCSPAVRAQTTLINMRKQATGEPFTWSTDTDLYCFDGDELMDWFSRLDESLNNIVVVGHNPAFNELVQRLTSADIENIPTCGYVQLVSSSGFLWRDIADTRLTIKHFLRPKHLKD</sequence>
<dbReference type="PANTHER" id="PTHR47623:SF1">
    <property type="entry name" value="OS09G0287300 PROTEIN"/>
    <property type="match status" value="1"/>
</dbReference>
<reference evidence="1 2" key="1">
    <citation type="submission" date="2016-05" db="EMBL/GenBank/DDBJ databases">
        <title>Genomic Taxonomy of the Vibrionaceae.</title>
        <authorList>
            <person name="Gomez-Gil B."/>
            <person name="Enciso-Ibarra J."/>
        </authorList>
    </citation>
    <scope>NUCLEOTIDE SEQUENCE [LARGE SCALE GENOMIC DNA]</scope>
    <source>
        <strain evidence="1 2">CAIM 1920</strain>
    </source>
</reference>
<dbReference type="Pfam" id="PF00300">
    <property type="entry name" value="His_Phos_1"/>
    <property type="match status" value="1"/>
</dbReference>
<dbReference type="Gene3D" id="3.40.50.1240">
    <property type="entry name" value="Phosphoglycerate mutase-like"/>
    <property type="match status" value="1"/>
</dbReference>
<protein>
    <recommendedName>
        <fullName evidence="3">Phosphoglycerate mutase</fullName>
    </recommendedName>
</protein>
<dbReference type="CDD" id="cd07067">
    <property type="entry name" value="HP_PGM_like"/>
    <property type="match status" value="1"/>
</dbReference>
<dbReference type="SMART" id="SM00855">
    <property type="entry name" value="PGAM"/>
    <property type="match status" value="1"/>
</dbReference>
<dbReference type="PANTHER" id="PTHR47623">
    <property type="entry name" value="OS09G0287300 PROTEIN"/>
    <property type="match status" value="1"/>
</dbReference>
<accession>A0A1C3ER42</accession>
<organism evidence="1 2">
    <name type="scientific">Veronia pacifica</name>
    <dbReference type="NCBI Taxonomy" id="1080227"/>
    <lineage>
        <taxon>Bacteria</taxon>
        <taxon>Pseudomonadati</taxon>
        <taxon>Pseudomonadota</taxon>
        <taxon>Gammaproteobacteria</taxon>
        <taxon>Vibrionales</taxon>
        <taxon>Vibrionaceae</taxon>
        <taxon>Veronia</taxon>
    </lineage>
</organism>
<dbReference type="Proteomes" id="UP000094936">
    <property type="component" value="Unassembled WGS sequence"/>
</dbReference>
<dbReference type="AlphaFoldDB" id="A0A1C3ER42"/>